<dbReference type="CDD" id="cd00130">
    <property type="entry name" value="PAS"/>
    <property type="match status" value="1"/>
</dbReference>
<dbReference type="PROSITE" id="PS50921">
    <property type="entry name" value="ANTAR"/>
    <property type="match status" value="1"/>
</dbReference>
<dbReference type="RefSeq" id="WP_098004280.1">
    <property type="nucleotide sequence ID" value="NZ_AP022563.1"/>
</dbReference>
<dbReference type="Gene3D" id="1.10.10.10">
    <property type="entry name" value="Winged helix-like DNA-binding domain superfamily/Winged helix DNA-binding domain"/>
    <property type="match status" value="1"/>
</dbReference>
<accession>A0A7I7K802</accession>
<keyword evidence="2" id="KW-1185">Reference proteome</keyword>
<dbReference type="InterPro" id="IPR011006">
    <property type="entry name" value="CheY-like_superfamily"/>
</dbReference>
<dbReference type="SMART" id="SM01012">
    <property type="entry name" value="ANTAR"/>
    <property type="match status" value="1"/>
</dbReference>
<gene>
    <name evidence="1" type="ORF">MDUV_45080</name>
</gene>
<proteinExistence type="predicted"/>
<name>A0A7I7K802_9MYCO</name>
<dbReference type="Gene3D" id="3.30.450.20">
    <property type="entry name" value="PAS domain"/>
    <property type="match status" value="1"/>
</dbReference>
<dbReference type="KEGG" id="mdu:MDUV_45080"/>
<evidence type="ECO:0000313" key="2">
    <source>
        <dbReference type="Proteomes" id="UP000467006"/>
    </source>
</evidence>
<dbReference type="OrthoDB" id="3787288at2"/>
<dbReference type="Pfam" id="PF08447">
    <property type="entry name" value="PAS_3"/>
    <property type="match status" value="1"/>
</dbReference>
<evidence type="ECO:0000313" key="1">
    <source>
        <dbReference type="EMBL" id="BBX19648.1"/>
    </source>
</evidence>
<dbReference type="Pfam" id="PF03861">
    <property type="entry name" value="ANTAR"/>
    <property type="match status" value="1"/>
</dbReference>
<reference evidence="1 2" key="1">
    <citation type="journal article" date="2019" name="Emerg. Microbes Infect.">
        <title>Comprehensive subspecies identification of 175 nontuberculous mycobacteria species based on 7547 genomic profiles.</title>
        <authorList>
            <person name="Matsumoto Y."/>
            <person name="Kinjo T."/>
            <person name="Motooka D."/>
            <person name="Nabeya D."/>
            <person name="Jung N."/>
            <person name="Uechi K."/>
            <person name="Horii T."/>
            <person name="Iida T."/>
            <person name="Fujita J."/>
            <person name="Nakamura S."/>
        </authorList>
    </citation>
    <scope>NUCLEOTIDE SEQUENCE [LARGE SCALE GENOMIC DNA]</scope>
    <source>
        <strain evidence="1 2">JCM 6396</strain>
    </source>
</reference>
<dbReference type="SUPFAM" id="SSF52172">
    <property type="entry name" value="CheY-like"/>
    <property type="match status" value="1"/>
</dbReference>
<dbReference type="EMBL" id="AP022563">
    <property type="protein sequence ID" value="BBX19648.1"/>
    <property type="molecule type" value="Genomic_DNA"/>
</dbReference>
<dbReference type="AlphaFoldDB" id="A0A7I7K802"/>
<sequence>MSGEDALEQALAGGAPQRVGWFRFYFADERWEWSEQVQQLHGYQPGTVTPTTELVLSHKHPDDRQQVAATLDEMRRTHRTFSTRHRIVDTGGKTHEVVVIGDRLNDGDGRLIGTHGFYVDVTPSATAAKELMTAALTEITENRAVIEQVKGMLMLIYRVDADAAFELLRWRSQESNVKLRALAERVLHDYAELVYEETLPPRAAFDHLLLTAHLRVDRGGDTVNR</sequence>
<dbReference type="InterPro" id="IPR005561">
    <property type="entry name" value="ANTAR"/>
</dbReference>
<dbReference type="SUPFAM" id="SSF55785">
    <property type="entry name" value="PYP-like sensor domain (PAS domain)"/>
    <property type="match status" value="1"/>
</dbReference>
<dbReference type="Proteomes" id="UP000467006">
    <property type="component" value="Chromosome"/>
</dbReference>
<protein>
    <submittedName>
        <fullName evidence="1">Putative transcription antitermination regulator</fullName>
    </submittedName>
</protein>
<dbReference type="InterPro" id="IPR035965">
    <property type="entry name" value="PAS-like_dom_sf"/>
</dbReference>
<dbReference type="InterPro" id="IPR000014">
    <property type="entry name" value="PAS"/>
</dbReference>
<organism evidence="1 2">
    <name type="scientific">Mycolicibacterium duvalii</name>
    <dbReference type="NCBI Taxonomy" id="39688"/>
    <lineage>
        <taxon>Bacteria</taxon>
        <taxon>Bacillati</taxon>
        <taxon>Actinomycetota</taxon>
        <taxon>Actinomycetes</taxon>
        <taxon>Mycobacteriales</taxon>
        <taxon>Mycobacteriaceae</taxon>
        <taxon>Mycolicibacterium</taxon>
    </lineage>
</organism>
<dbReference type="InterPro" id="IPR013655">
    <property type="entry name" value="PAS_fold_3"/>
</dbReference>
<dbReference type="InterPro" id="IPR036388">
    <property type="entry name" value="WH-like_DNA-bd_sf"/>
</dbReference>
<dbReference type="GO" id="GO:0003723">
    <property type="term" value="F:RNA binding"/>
    <property type="evidence" value="ECO:0007669"/>
    <property type="project" value="InterPro"/>
</dbReference>